<dbReference type="InterPro" id="IPR001660">
    <property type="entry name" value="SAM"/>
</dbReference>
<feature type="region of interest" description="Disordered" evidence="4">
    <location>
        <begin position="1"/>
        <end position="119"/>
    </location>
</feature>
<dbReference type="AlphaFoldDB" id="A0A401RJU1"/>
<dbReference type="STRING" id="137246.A0A401RJU1"/>
<dbReference type="Pfam" id="PF07647">
    <property type="entry name" value="SAM_2"/>
    <property type="match status" value="1"/>
</dbReference>
<accession>A0A401RJU1</accession>
<feature type="compositionally biased region" description="Low complexity" evidence="4">
    <location>
        <begin position="134"/>
        <end position="152"/>
    </location>
</feature>
<name>A0A401RJU1_CHIPU</name>
<dbReference type="InterPro" id="IPR036028">
    <property type="entry name" value="SH3-like_dom_sf"/>
</dbReference>
<dbReference type="Pfam" id="PF12485">
    <property type="entry name" value="SPIDER"/>
    <property type="match status" value="1"/>
</dbReference>
<keyword evidence="2" id="KW-0597">Phosphoprotein</keyword>
<dbReference type="PANTHER" id="PTHR12301:SF4">
    <property type="entry name" value="SAM DOMAIN-CONTAINING PROTEIN SAMSN-1"/>
    <property type="match status" value="1"/>
</dbReference>
<organism evidence="6 7">
    <name type="scientific">Chiloscyllium punctatum</name>
    <name type="common">Brownbanded bambooshark</name>
    <name type="synonym">Hemiscyllium punctatum</name>
    <dbReference type="NCBI Taxonomy" id="137246"/>
    <lineage>
        <taxon>Eukaryota</taxon>
        <taxon>Metazoa</taxon>
        <taxon>Chordata</taxon>
        <taxon>Craniata</taxon>
        <taxon>Vertebrata</taxon>
        <taxon>Chondrichthyes</taxon>
        <taxon>Elasmobranchii</taxon>
        <taxon>Galeomorphii</taxon>
        <taxon>Galeoidea</taxon>
        <taxon>Orectolobiformes</taxon>
        <taxon>Hemiscylliidae</taxon>
        <taxon>Chiloscyllium</taxon>
    </lineage>
</organism>
<evidence type="ECO:0000256" key="4">
    <source>
        <dbReference type="SAM" id="MobiDB-lite"/>
    </source>
</evidence>
<dbReference type="PROSITE" id="PS50002">
    <property type="entry name" value="SH3"/>
    <property type="match status" value="1"/>
</dbReference>
<sequence>MIRRKVSNASDKEKKCLKPKRTSSFGNFDRFRHHPHTSKPEEKPDDSAGETEQGAEAAGDQNLPKSGQNGSGLGKTMRAISKTMKKKMARRYASALSEGMPEANAEEVTSQAIGEQDTEDGTLRACESMESLYSLNSGQSSSSGIASGSDAASNRDSFRLDEEVPYTGPFCGRAKVHTDFTPSPYDTDSLKLTKGNIIDIINKPTMGTWTGMLNGKVGNFKFIYVDILPDEEAVPKKLKTERRSRQPVPDSLQELLESFHLEDLYSTFLLNGYQSLDDFKDLKESHLIELNITDAEKRAILLTAAQQDYDVLSEQEEESDVVTENQPSDLKLDQAHLKECPRDSGCYATSEISDNGKEDLDLESLPEMVEGASLAD</sequence>
<dbReference type="Gene3D" id="1.10.150.50">
    <property type="entry name" value="Transcription Factor, Ets-1"/>
    <property type="match status" value="1"/>
</dbReference>
<evidence type="ECO:0000259" key="5">
    <source>
        <dbReference type="PROSITE" id="PS50002"/>
    </source>
</evidence>
<dbReference type="InterPro" id="IPR051725">
    <property type="entry name" value="SAM-SH3_domain_protein"/>
</dbReference>
<evidence type="ECO:0000313" key="7">
    <source>
        <dbReference type="Proteomes" id="UP000287033"/>
    </source>
</evidence>
<keyword evidence="1 3" id="KW-0728">SH3 domain</keyword>
<dbReference type="InterPro" id="IPR021090">
    <property type="entry name" value="SPIDER"/>
</dbReference>
<evidence type="ECO:0000256" key="3">
    <source>
        <dbReference type="PROSITE-ProRule" id="PRU00192"/>
    </source>
</evidence>
<dbReference type="EMBL" id="BEZZ01001413">
    <property type="protein sequence ID" value="GCC18397.1"/>
    <property type="molecule type" value="Genomic_DNA"/>
</dbReference>
<dbReference type="SUPFAM" id="SSF50044">
    <property type="entry name" value="SH3-domain"/>
    <property type="match status" value="1"/>
</dbReference>
<dbReference type="PANTHER" id="PTHR12301">
    <property type="entry name" value="SAM-DOMAIN, SH3 AND NUCLEAR LOCALIZATION SIGNALS PROTEIN RELATED"/>
    <property type="match status" value="1"/>
</dbReference>
<protein>
    <recommendedName>
        <fullName evidence="5">SH3 domain-containing protein</fullName>
    </recommendedName>
</protein>
<dbReference type="Proteomes" id="UP000287033">
    <property type="component" value="Unassembled WGS sequence"/>
</dbReference>
<proteinExistence type="predicted"/>
<dbReference type="CDD" id="cd11822">
    <property type="entry name" value="SH3_SASH_like"/>
    <property type="match status" value="1"/>
</dbReference>
<keyword evidence="7" id="KW-1185">Reference proteome</keyword>
<dbReference type="OrthoDB" id="10047268at2759"/>
<dbReference type="InterPro" id="IPR013761">
    <property type="entry name" value="SAM/pointed_sf"/>
</dbReference>
<gene>
    <name evidence="6" type="ORF">chiPu_0017923</name>
</gene>
<feature type="region of interest" description="Disordered" evidence="4">
    <location>
        <begin position="344"/>
        <end position="376"/>
    </location>
</feature>
<evidence type="ECO:0000313" key="6">
    <source>
        <dbReference type="EMBL" id="GCC18397.1"/>
    </source>
</evidence>
<comment type="caution">
    <text evidence="6">The sequence shown here is derived from an EMBL/GenBank/DDBJ whole genome shotgun (WGS) entry which is preliminary data.</text>
</comment>
<reference evidence="6 7" key="1">
    <citation type="journal article" date="2018" name="Nat. Ecol. Evol.">
        <title>Shark genomes provide insights into elasmobranch evolution and the origin of vertebrates.</title>
        <authorList>
            <person name="Hara Y"/>
            <person name="Yamaguchi K"/>
            <person name="Onimaru K"/>
            <person name="Kadota M"/>
            <person name="Koyanagi M"/>
            <person name="Keeley SD"/>
            <person name="Tatsumi K"/>
            <person name="Tanaka K"/>
            <person name="Motone F"/>
            <person name="Kageyama Y"/>
            <person name="Nozu R"/>
            <person name="Adachi N"/>
            <person name="Nishimura O"/>
            <person name="Nakagawa R"/>
            <person name="Tanegashima C"/>
            <person name="Kiyatake I"/>
            <person name="Matsumoto R"/>
            <person name="Murakumo K"/>
            <person name="Nishida K"/>
            <person name="Terakita A"/>
            <person name="Kuratani S"/>
            <person name="Sato K"/>
            <person name="Hyodo S Kuraku.S."/>
        </authorList>
    </citation>
    <scope>NUCLEOTIDE SEQUENCE [LARGE SCALE GENOMIC DNA]</scope>
</reference>
<feature type="compositionally biased region" description="Low complexity" evidence="4">
    <location>
        <begin position="50"/>
        <end position="59"/>
    </location>
</feature>
<feature type="region of interest" description="Disordered" evidence="4">
    <location>
        <begin position="134"/>
        <end position="156"/>
    </location>
</feature>
<feature type="domain" description="SH3" evidence="5">
    <location>
        <begin position="169"/>
        <end position="230"/>
    </location>
</feature>
<evidence type="ECO:0000256" key="2">
    <source>
        <dbReference type="ARBA" id="ARBA00022553"/>
    </source>
</evidence>
<evidence type="ECO:0000256" key="1">
    <source>
        <dbReference type="ARBA" id="ARBA00022443"/>
    </source>
</evidence>
<dbReference type="Gene3D" id="2.30.30.40">
    <property type="entry name" value="SH3 Domains"/>
    <property type="match status" value="1"/>
</dbReference>
<dbReference type="InterPro" id="IPR001452">
    <property type="entry name" value="SH3_domain"/>
</dbReference>
<dbReference type="SUPFAM" id="SSF47769">
    <property type="entry name" value="SAM/Pointed domain"/>
    <property type="match status" value="1"/>
</dbReference>
<dbReference type="OMA" id="TDMDLPH"/>